<feature type="transmembrane region" description="Helical" evidence="5">
    <location>
        <begin position="70"/>
        <end position="93"/>
    </location>
</feature>
<dbReference type="EMBL" id="RHHR01000006">
    <property type="protein sequence ID" value="RNB76578.1"/>
    <property type="molecule type" value="Genomic_DNA"/>
</dbReference>
<feature type="transmembrane region" description="Helical" evidence="5">
    <location>
        <begin position="163"/>
        <end position="182"/>
    </location>
</feature>
<feature type="transmembrane region" description="Helical" evidence="5">
    <location>
        <begin position="203"/>
        <end position="221"/>
    </location>
</feature>
<sequence length="330" mass="35591">MQILTKLNRFLERIIPLLTPGSVVIGVLAAETLQAYAFLSAWVFAFMTFSGSLGASFRDFARVLARPLPLIVNLVILHALMPFLAWVTASLFFPNELDIVTGFILAAVIPTGVSSLLWTSIYMGNMALTLSIILIDTVLSPLVVPLGLSLILGAAVQMELGEMMKGLLLMIVLPSLAGIALNQLTKGRVKTTLAPCLAPFSKLSMGVIVAINSSVVAPYISQIDGRLIGMAALVLFLSVLSYLTGWVVARIFGWKRDVIVTLTFNSGMRNIGAGTVIAIAYFPPLVALPVVLATLFQQSLAAFFGLFLRMVEKEDKHVRSEEQLPDAIGK</sequence>
<feature type="transmembrane region" description="Helical" evidence="5">
    <location>
        <begin position="130"/>
        <end position="157"/>
    </location>
</feature>
<dbReference type="OrthoDB" id="1551454at2"/>
<dbReference type="InterPro" id="IPR002657">
    <property type="entry name" value="BilAc:Na_symport/Acr3"/>
</dbReference>
<keyword evidence="7" id="KW-1185">Reference proteome</keyword>
<feature type="transmembrane region" description="Helical" evidence="5">
    <location>
        <begin position="227"/>
        <end position="249"/>
    </location>
</feature>
<dbReference type="PANTHER" id="PTHR10361">
    <property type="entry name" value="SODIUM-BILE ACID COTRANSPORTER"/>
    <property type="match status" value="1"/>
</dbReference>
<name>A0A3M8CLT1_9BACL</name>
<keyword evidence="2 5" id="KW-0812">Transmembrane</keyword>
<protein>
    <submittedName>
        <fullName evidence="6">Bile acid:sodium symporter family protein</fullName>
    </submittedName>
</protein>
<proteinExistence type="predicted"/>
<feature type="transmembrane region" description="Helical" evidence="5">
    <location>
        <begin position="36"/>
        <end position="58"/>
    </location>
</feature>
<evidence type="ECO:0000256" key="2">
    <source>
        <dbReference type="ARBA" id="ARBA00022692"/>
    </source>
</evidence>
<evidence type="ECO:0000256" key="4">
    <source>
        <dbReference type="ARBA" id="ARBA00023136"/>
    </source>
</evidence>
<dbReference type="PANTHER" id="PTHR10361:SF28">
    <property type="entry name" value="P3 PROTEIN-RELATED"/>
    <property type="match status" value="1"/>
</dbReference>
<evidence type="ECO:0000256" key="1">
    <source>
        <dbReference type="ARBA" id="ARBA00004141"/>
    </source>
</evidence>
<evidence type="ECO:0000313" key="7">
    <source>
        <dbReference type="Proteomes" id="UP000282028"/>
    </source>
</evidence>
<keyword evidence="4 5" id="KW-0472">Membrane</keyword>
<dbReference type="GO" id="GO:0016020">
    <property type="term" value="C:membrane"/>
    <property type="evidence" value="ECO:0007669"/>
    <property type="project" value="UniProtKB-SubCell"/>
</dbReference>
<dbReference type="InterPro" id="IPR038770">
    <property type="entry name" value="Na+/solute_symporter_sf"/>
</dbReference>
<dbReference type="Gene3D" id="1.20.1530.20">
    <property type="match status" value="1"/>
</dbReference>
<feature type="transmembrane region" description="Helical" evidence="5">
    <location>
        <begin position="12"/>
        <end position="30"/>
    </location>
</feature>
<evidence type="ECO:0000313" key="6">
    <source>
        <dbReference type="EMBL" id="RNB76578.1"/>
    </source>
</evidence>
<evidence type="ECO:0000256" key="5">
    <source>
        <dbReference type="SAM" id="Phobius"/>
    </source>
</evidence>
<comment type="caution">
    <text evidence="6">The sequence shown here is derived from an EMBL/GenBank/DDBJ whole genome shotgun (WGS) entry which is preliminary data.</text>
</comment>
<keyword evidence="3 5" id="KW-1133">Transmembrane helix</keyword>
<dbReference type="RefSeq" id="WP_122907462.1">
    <property type="nucleotide sequence ID" value="NZ_CBCSBE010000023.1"/>
</dbReference>
<dbReference type="Pfam" id="PF01758">
    <property type="entry name" value="SBF"/>
    <property type="match status" value="1"/>
</dbReference>
<dbReference type="InterPro" id="IPR004710">
    <property type="entry name" value="Bilac:Na_transpt"/>
</dbReference>
<organism evidence="6 7">
    <name type="scientific">Brevibacillus invocatus</name>
    <dbReference type="NCBI Taxonomy" id="173959"/>
    <lineage>
        <taxon>Bacteria</taxon>
        <taxon>Bacillati</taxon>
        <taxon>Bacillota</taxon>
        <taxon>Bacilli</taxon>
        <taxon>Bacillales</taxon>
        <taxon>Paenibacillaceae</taxon>
        <taxon>Brevibacillus</taxon>
    </lineage>
</organism>
<accession>A0A3M8CLT1</accession>
<feature type="transmembrane region" description="Helical" evidence="5">
    <location>
        <begin position="99"/>
        <end position="118"/>
    </location>
</feature>
<reference evidence="6 7" key="1">
    <citation type="submission" date="2018-10" db="EMBL/GenBank/DDBJ databases">
        <title>Phylogenomics of Brevibacillus.</title>
        <authorList>
            <person name="Dunlap C."/>
        </authorList>
    </citation>
    <scope>NUCLEOTIDE SEQUENCE [LARGE SCALE GENOMIC DNA]</scope>
    <source>
        <strain evidence="6 7">JCM 12215</strain>
    </source>
</reference>
<dbReference type="Proteomes" id="UP000282028">
    <property type="component" value="Unassembled WGS sequence"/>
</dbReference>
<comment type="subcellular location">
    <subcellularLocation>
        <location evidence="1">Membrane</location>
        <topology evidence="1">Multi-pass membrane protein</topology>
    </subcellularLocation>
</comment>
<dbReference type="AlphaFoldDB" id="A0A3M8CLT1"/>
<evidence type="ECO:0000256" key="3">
    <source>
        <dbReference type="ARBA" id="ARBA00022989"/>
    </source>
</evidence>
<gene>
    <name evidence="6" type="ORF">EDM52_02690</name>
</gene>